<dbReference type="InterPro" id="IPR039556">
    <property type="entry name" value="ICL/PEPM"/>
</dbReference>
<dbReference type="HOGENOM" id="CLU_027389_2_3_11"/>
<dbReference type="SUPFAM" id="SSF51621">
    <property type="entry name" value="Phosphoenolpyruvate/pyruvate domain"/>
    <property type="match status" value="1"/>
</dbReference>
<dbReference type="OrthoDB" id="9780430at2"/>
<dbReference type="Pfam" id="PF13714">
    <property type="entry name" value="PEP_mutase"/>
    <property type="match status" value="1"/>
</dbReference>
<dbReference type="Gene3D" id="3.20.20.60">
    <property type="entry name" value="Phosphoenolpyruvate-binding domains"/>
    <property type="match status" value="1"/>
</dbReference>
<dbReference type="RefSeq" id="WP_015882519.1">
    <property type="nucleotide sequence ID" value="NC_012669.1"/>
</dbReference>
<keyword evidence="3" id="KW-1185">Reference proteome</keyword>
<evidence type="ECO:0000256" key="1">
    <source>
        <dbReference type="SAM" id="MobiDB-lite"/>
    </source>
</evidence>
<dbReference type="eggNOG" id="COG2513">
    <property type="taxonomic scope" value="Bacteria"/>
</dbReference>
<evidence type="ECO:0000313" key="2">
    <source>
        <dbReference type="EMBL" id="ACQ80279.1"/>
    </source>
</evidence>
<dbReference type="InterPro" id="IPR040442">
    <property type="entry name" value="Pyrv_kinase-like_dom_sf"/>
</dbReference>
<dbReference type="Proteomes" id="UP000007962">
    <property type="component" value="Chromosome"/>
</dbReference>
<dbReference type="PANTHER" id="PTHR42905">
    <property type="entry name" value="PHOSPHOENOLPYRUVATE CARBOXYLASE"/>
    <property type="match status" value="1"/>
</dbReference>
<gene>
    <name evidence="2" type="ordered locus">Bcav_2024</name>
</gene>
<evidence type="ECO:0000313" key="3">
    <source>
        <dbReference type="Proteomes" id="UP000007962"/>
    </source>
</evidence>
<sequence>MSPGEFRRRHRPGAPLLLPNAWDLASARWLVGAGFDVVGTTSLGVAFAAGKPDGSGAIAEETSALASTLTRAGIAVTVDIEAGFSDDPDDVGRYASRLAALGVVGLNLEDSDGRGGLVDVDLAVAKVAAVAHAAPEVFLNARTDPFWLARGDPAADLAAAEGTALERGVAYVAAGASGVFVPGALPPATMRTLAAQLPAPLNVLVQERLGVAELARSGVARVSTGSLLFRSALAAVRDGAAALRGVPPAGVPSYDDVAGAGATDRGMGDVEESG</sequence>
<dbReference type="KEGG" id="bcv:Bcav_2024"/>
<dbReference type="CDD" id="cd00377">
    <property type="entry name" value="ICL_PEPM"/>
    <property type="match status" value="1"/>
</dbReference>
<dbReference type="GO" id="GO:0003824">
    <property type="term" value="F:catalytic activity"/>
    <property type="evidence" value="ECO:0007669"/>
    <property type="project" value="InterPro"/>
</dbReference>
<accession>C5C673</accession>
<dbReference type="PANTHER" id="PTHR42905:SF16">
    <property type="entry name" value="CARBOXYPHOSPHONOENOLPYRUVATE PHOSPHONOMUTASE-LIKE PROTEIN (AFU_ORTHOLOGUE AFUA_5G07230)"/>
    <property type="match status" value="1"/>
</dbReference>
<dbReference type="EMBL" id="CP001618">
    <property type="protein sequence ID" value="ACQ80279.1"/>
    <property type="molecule type" value="Genomic_DNA"/>
</dbReference>
<dbReference type="InterPro" id="IPR015813">
    <property type="entry name" value="Pyrv/PenolPyrv_kinase-like_dom"/>
</dbReference>
<dbReference type="STRING" id="471853.Bcav_2024"/>
<feature type="region of interest" description="Disordered" evidence="1">
    <location>
        <begin position="254"/>
        <end position="274"/>
    </location>
</feature>
<dbReference type="AlphaFoldDB" id="C5C673"/>
<name>C5C673_BEUC1</name>
<proteinExistence type="predicted"/>
<reference evidence="2 3" key="1">
    <citation type="journal article" date="2009" name="Stand. Genomic Sci.">
        <title>Complete genome sequence of Beutenbergia cavernae type strain (HKI 0122).</title>
        <authorList>
            <person name="Land M."/>
            <person name="Pukall R."/>
            <person name="Abt B."/>
            <person name="Goker M."/>
            <person name="Rohde M."/>
            <person name="Glavina Del Rio T."/>
            <person name="Tice H."/>
            <person name="Copeland A."/>
            <person name="Cheng J.F."/>
            <person name="Lucas S."/>
            <person name="Chen F."/>
            <person name="Nolan M."/>
            <person name="Bruce D."/>
            <person name="Goodwin L."/>
            <person name="Pitluck S."/>
            <person name="Ivanova N."/>
            <person name="Mavromatis K."/>
            <person name="Ovchinnikova G."/>
            <person name="Pati A."/>
            <person name="Chen A."/>
            <person name="Palaniappan K."/>
            <person name="Hauser L."/>
            <person name="Chang Y.J."/>
            <person name="Jefferies C.C."/>
            <person name="Saunders E."/>
            <person name="Brettin T."/>
            <person name="Detter J.C."/>
            <person name="Han C."/>
            <person name="Chain P."/>
            <person name="Bristow J."/>
            <person name="Eisen J.A."/>
            <person name="Markowitz V."/>
            <person name="Hugenholtz P."/>
            <person name="Kyrpides N.C."/>
            <person name="Klenk H.P."/>
            <person name="Lapidus A."/>
        </authorList>
    </citation>
    <scope>NUCLEOTIDE SEQUENCE [LARGE SCALE GENOMIC DNA]</scope>
    <source>
        <strain evidence="3">ATCC BAA-8 / DSM 12333 / NBRC 16432</strain>
    </source>
</reference>
<organism evidence="2 3">
    <name type="scientific">Beutenbergia cavernae (strain ATCC BAA-8 / DSM 12333 / CCUG 43141 / JCM 11478 / NBRC 16432 / NCIMB 13614 / HKI 0122)</name>
    <dbReference type="NCBI Taxonomy" id="471853"/>
    <lineage>
        <taxon>Bacteria</taxon>
        <taxon>Bacillati</taxon>
        <taxon>Actinomycetota</taxon>
        <taxon>Actinomycetes</taxon>
        <taxon>Micrococcales</taxon>
        <taxon>Beutenbergiaceae</taxon>
        <taxon>Beutenbergia</taxon>
    </lineage>
</organism>
<evidence type="ECO:0008006" key="4">
    <source>
        <dbReference type="Google" id="ProtNLM"/>
    </source>
</evidence>
<protein>
    <recommendedName>
        <fullName evidence="4">PEP phosphonomutase</fullName>
    </recommendedName>
</protein>